<organism evidence="3">
    <name type="scientific">hydrothermal vent metagenome</name>
    <dbReference type="NCBI Taxonomy" id="652676"/>
    <lineage>
        <taxon>unclassified sequences</taxon>
        <taxon>metagenomes</taxon>
        <taxon>ecological metagenomes</taxon>
    </lineage>
</organism>
<dbReference type="Gene3D" id="1.10.10.10">
    <property type="entry name" value="Winged helix-like DNA-binding domain superfamily/Winged helix DNA-binding domain"/>
    <property type="match status" value="1"/>
</dbReference>
<keyword evidence="1" id="KW-0472">Membrane</keyword>
<dbReference type="PRINTS" id="PR00038">
    <property type="entry name" value="HTHLUXR"/>
</dbReference>
<evidence type="ECO:0000259" key="2">
    <source>
        <dbReference type="SMART" id="SM00421"/>
    </source>
</evidence>
<feature type="domain" description="HTH luxR-type" evidence="2">
    <location>
        <begin position="98"/>
        <end position="155"/>
    </location>
</feature>
<gene>
    <name evidence="3" type="ORF">MNBD_ALPHA11-637</name>
</gene>
<dbReference type="InterPro" id="IPR016032">
    <property type="entry name" value="Sig_transdc_resp-reg_C-effctor"/>
</dbReference>
<dbReference type="SUPFAM" id="SSF46894">
    <property type="entry name" value="C-terminal effector domain of the bipartite response regulators"/>
    <property type="match status" value="1"/>
</dbReference>
<evidence type="ECO:0000256" key="1">
    <source>
        <dbReference type="SAM" id="Phobius"/>
    </source>
</evidence>
<feature type="transmembrane region" description="Helical" evidence="1">
    <location>
        <begin position="50"/>
        <end position="71"/>
    </location>
</feature>
<dbReference type="EMBL" id="UOEQ01000148">
    <property type="protein sequence ID" value="VAW17719.1"/>
    <property type="molecule type" value="Genomic_DNA"/>
</dbReference>
<dbReference type="InterPro" id="IPR036388">
    <property type="entry name" value="WH-like_DNA-bd_sf"/>
</dbReference>
<keyword evidence="1" id="KW-0812">Transmembrane</keyword>
<dbReference type="AlphaFoldDB" id="A0A3B0U020"/>
<protein>
    <recommendedName>
        <fullName evidence="2">HTH luxR-type domain-containing protein</fullName>
    </recommendedName>
</protein>
<feature type="transmembrane region" description="Helical" evidence="1">
    <location>
        <begin position="7"/>
        <end position="30"/>
    </location>
</feature>
<dbReference type="GO" id="GO:0003677">
    <property type="term" value="F:DNA binding"/>
    <property type="evidence" value="ECO:0007669"/>
    <property type="project" value="InterPro"/>
</dbReference>
<evidence type="ECO:0000313" key="3">
    <source>
        <dbReference type="EMBL" id="VAW17719.1"/>
    </source>
</evidence>
<keyword evidence="1" id="KW-1133">Transmembrane helix</keyword>
<dbReference type="CDD" id="cd06170">
    <property type="entry name" value="LuxR_C_like"/>
    <property type="match status" value="1"/>
</dbReference>
<accession>A0A3B0U020</accession>
<sequence>MQKPIKLWLIRAALVMQMFSLILFAGEIYVDSFGKGLIYISWEVHEAIEVTAVAGLIIGFVLGLMLVRNLLARNSKVEGQLRVASGEFHTLLKEHFVQWGLSPSETDVAYFAIKGMSNNEIAELRGTSDGTVKAQLNAVYKKAGLESRAQLLGYFIEELMAKEGEA</sequence>
<reference evidence="3" key="1">
    <citation type="submission" date="2018-06" db="EMBL/GenBank/DDBJ databases">
        <authorList>
            <person name="Zhirakovskaya E."/>
        </authorList>
    </citation>
    <scope>NUCLEOTIDE SEQUENCE</scope>
</reference>
<dbReference type="GO" id="GO:0006355">
    <property type="term" value="P:regulation of DNA-templated transcription"/>
    <property type="evidence" value="ECO:0007669"/>
    <property type="project" value="InterPro"/>
</dbReference>
<dbReference type="SMART" id="SM00421">
    <property type="entry name" value="HTH_LUXR"/>
    <property type="match status" value="1"/>
</dbReference>
<dbReference type="Pfam" id="PF00196">
    <property type="entry name" value="GerE"/>
    <property type="match status" value="1"/>
</dbReference>
<dbReference type="InterPro" id="IPR000792">
    <property type="entry name" value="Tscrpt_reg_LuxR_C"/>
</dbReference>
<proteinExistence type="predicted"/>
<name>A0A3B0U020_9ZZZZ</name>